<proteinExistence type="predicted"/>
<comment type="caution">
    <text evidence="1">The sequence shown here is derived from an EMBL/GenBank/DDBJ whole genome shotgun (WGS) entry which is preliminary data.</text>
</comment>
<gene>
    <name evidence="1" type="ORF">UW63_C0010G0005</name>
</gene>
<dbReference type="Proteomes" id="UP000034154">
    <property type="component" value="Unassembled WGS sequence"/>
</dbReference>
<evidence type="ECO:0000313" key="1">
    <source>
        <dbReference type="EMBL" id="KKT71704.1"/>
    </source>
</evidence>
<accession>A0A0G1MIB0</accession>
<dbReference type="AlphaFoldDB" id="A0A0G1MIB0"/>
<sequence>MSETQPDAWNKNHLICKDVGQPEEARRQALCEMLRLAHCYRYAVLTMRQTHDLRRPNNPDDTELLGLAINKVRRDALRVRGLEEAWMYAPDAEFKTAVLEQMEAIANEEPEQAFDYCLFVVEHIDDIAEDENDAHGARNDLINAITDAKQAHVVLKRLEDHPDLRPGFWLKMPRILQHCHEALILHHNWLTEGECEDIQLLIASRHRDKQNCPVNYRGICQNADCPLSGANRRKK</sequence>
<organism evidence="1 2">
    <name type="scientific">Candidatus Uhrbacteria bacterium GW2011_GWF2_44_350</name>
    <dbReference type="NCBI Taxonomy" id="1619000"/>
    <lineage>
        <taxon>Bacteria</taxon>
        <taxon>Candidatus Uhriibacteriota</taxon>
    </lineage>
</organism>
<name>A0A0G1MIB0_9BACT</name>
<evidence type="ECO:0000313" key="2">
    <source>
        <dbReference type="Proteomes" id="UP000034154"/>
    </source>
</evidence>
<dbReference type="EMBL" id="LCJB01000010">
    <property type="protein sequence ID" value="KKT71704.1"/>
    <property type="molecule type" value="Genomic_DNA"/>
</dbReference>
<protein>
    <submittedName>
        <fullName evidence="1">Uncharacterized protein</fullName>
    </submittedName>
</protein>
<reference evidence="1 2" key="1">
    <citation type="journal article" date="2015" name="Nature">
        <title>rRNA introns, odd ribosomes, and small enigmatic genomes across a large radiation of phyla.</title>
        <authorList>
            <person name="Brown C.T."/>
            <person name="Hug L.A."/>
            <person name="Thomas B.C."/>
            <person name="Sharon I."/>
            <person name="Castelle C.J."/>
            <person name="Singh A."/>
            <person name="Wilkins M.J."/>
            <person name="Williams K.H."/>
            <person name="Banfield J.F."/>
        </authorList>
    </citation>
    <scope>NUCLEOTIDE SEQUENCE [LARGE SCALE GENOMIC DNA]</scope>
</reference>